<gene>
    <name evidence="4" type="ORF">N0V83_001198</name>
</gene>
<dbReference type="OrthoDB" id="416222at2759"/>
<dbReference type="SUPFAM" id="SSF48403">
    <property type="entry name" value="Ankyrin repeat"/>
    <property type="match status" value="1"/>
</dbReference>
<dbReference type="InterPro" id="IPR036770">
    <property type="entry name" value="Ankyrin_rpt-contain_sf"/>
</dbReference>
<dbReference type="InterPro" id="IPR056884">
    <property type="entry name" value="NPHP3-like_N"/>
</dbReference>
<reference evidence="4" key="1">
    <citation type="submission" date="2022-10" db="EMBL/GenBank/DDBJ databases">
        <title>Tapping the CABI collections for fungal endophytes: first genome assemblies for Collariella, Neodidymelliopsis, Ascochyta clinopodiicola, Didymella pomorum, Didymosphaeria variabile, Neocosmospora piperis and Neocucurbitaria cava.</title>
        <authorList>
            <person name="Hill R."/>
        </authorList>
    </citation>
    <scope>NUCLEOTIDE SEQUENCE</scope>
    <source>
        <strain evidence="4">IMI 356814</strain>
    </source>
</reference>
<dbReference type="SMART" id="SM00248">
    <property type="entry name" value="ANK"/>
    <property type="match status" value="3"/>
</dbReference>
<feature type="region of interest" description="Disordered" evidence="2">
    <location>
        <begin position="676"/>
        <end position="704"/>
    </location>
</feature>
<evidence type="ECO:0000313" key="4">
    <source>
        <dbReference type="EMBL" id="KAJ4375920.1"/>
    </source>
</evidence>
<evidence type="ECO:0000259" key="3">
    <source>
        <dbReference type="Pfam" id="PF24883"/>
    </source>
</evidence>
<feature type="domain" description="Nephrocystin 3-like N-terminal" evidence="3">
    <location>
        <begin position="10"/>
        <end position="175"/>
    </location>
</feature>
<evidence type="ECO:0000256" key="1">
    <source>
        <dbReference type="ARBA" id="ARBA00022737"/>
    </source>
</evidence>
<protein>
    <recommendedName>
        <fullName evidence="3">Nephrocystin 3-like N-terminal domain-containing protein</fullName>
    </recommendedName>
</protein>
<dbReference type="AlphaFoldDB" id="A0A9W8YF91"/>
<sequence>MAKWSAHDVISDPAEALLTLKGNPGTGKSVLIKAATQKAESPNLIVLHHYFDRAKDSKSSTFKSALDKFCTSLLYQLLTQLEPKPWSFLYEWRELLRFNPGMLPWNLTQLQDAIREIIVGHEKRGNVGVQIYIDALDECYNDISDVHPTQPLEVLQWISKLLKSAADANVDVRVCLSRQHLPAYDGLEPKSQTIIVEDYNRSAIETFVKTELQRVEDIGLRHLLRQKIMGRCTNDFLWATAVVQDVLASVDSSTQKQVLQLVEELPPTHEEMYQRLLFTRLERGNTLRLLQMVSAARQALTADQFRHALAFTQEFKYESITEWEESKEGIEQGEKFENYLRRESRGLIEVHHGPELDETGNSVRFIHGSISTFLRNRRSVVPDETSPWNQRCHLVLLEISLRALDLPGNESVAFVQYACENWIYHVRDCGDLLPEIKELPSFLNDCSKRKAKRIIGRQILALKQTNARQSHLLEAKESLLVLLATLGGNNLLQRHLTECEPCQQDCSTYSTRYRKALQNTIIGRFTDITMWLLEKHVDWDVDINALYEDKTLLYKACYFGQKEVVAFLLTQNADPLKRSLIGYEYPLHAAIELGQVDIVRLLLQHPSASAQFRLPRAAQKSKGYTPLHTAIKSRQPVRQKLAVLRLLLKNAPKGAGTLGLEDEAGVSVLALARQVGKDGGPGAEEIEDEIEDFDEDERNRGRRM</sequence>
<feature type="compositionally biased region" description="Acidic residues" evidence="2">
    <location>
        <begin position="684"/>
        <end position="696"/>
    </location>
</feature>
<dbReference type="PANTHER" id="PTHR10039:SF5">
    <property type="entry name" value="NACHT DOMAIN-CONTAINING PROTEIN"/>
    <property type="match status" value="1"/>
</dbReference>
<proteinExistence type="predicted"/>
<dbReference type="Pfam" id="PF12796">
    <property type="entry name" value="Ank_2"/>
    <property type="match status" value="2"/>
</dbReference>
<evidence type="ECO:0000256" key="2">
    <source>
        <dbReference type="SAM" id="MobiDB-lite"/>
    </source>
</evidence>
<name>A0A9W8YF91_9PLEO</name>
<dbReference type="Gene3D" id="1.25.40.20">
    <property type="entry name" value="Ankyrin repeat-containing domain"/>
    <property type="match status" value="1"/>
</dbReference>
<evidence type="ECO:0000313" key="5">
    <source>
        <dbReference type="Proteomes" id="UP001140560"/>
    </source>
</evidence>
<keyword evidence="1" id="KW-0677">Repeat</keyword>
<dbReference type="Proteomes" id="UP001140560">
    <property type="component" value="Unassembled WGS sequence"/>
</dbReference>
<dbReference type="InterPro" id="IPR002110">
    <property type="entry name" value="Ankyrin_rpt"/>
</dbReference>
<comment type="caution">
    <text evidence="4">The sequence shown here is derived from an EMBL/GenBank/DDBJ whole genome shotgun (WGS) entry which is preliminary data.</text>
</comment>
<accession>A0A9W8YF91</accession>
<dbReference type="EMBL" id="JAPEUY010000002">
    <property type="protein sequence ID" value="KAJ4375920.1"/>
    <property type="molecule type" value="Genomic_DNA"/>
</dbReference>
<organism evidence="4 5">
    <name type="scientific">Neocucurbitaria cava</name>
    <dbReference type="NCBI Taxonomy" id="798079"/>
    <lineage>
        <taxon>Eukaryota</taxon>
        <taxon>Fungi</taxon>
        <taxon>Dikarya</taxon>
        <taxon>Ascomycota</taxon>
        <taxon>Pezizomycotina</taxon>
        <taxon>Dothideomycetes</taxon>
        <taxon>Pleosporomycetidae</taxon>
        <taxon>Pleosporales</taxon>
        <taxon>Pleosporineae</taxon>
        <taxon>Cucurbitariaceae</taxon>
        <taxon>Neocucurbitaria</taxon>
    </lineage>
</organism>
<dbReference type="Pfam" id="PF24883">
    <property type="entry name" value="NPHP3_N"/>
    <property type="match status" value="1"/>
</dbReference>
<dbReference type="PANTHER" id="PTHR10039">
    <property type="entry name" value="AMELOGENIN"/>
    <property type="match status" value="1"/>
</dbReference>
<keyword evidence="5" id="KW-1185">Reference proteome</keyword>